<keyword evidence="1" id="KW-0805">Transcription regulation</keyword>
<feature type="domain" description="HTH araC/xylS-type" evidence="4">
    <location>
        <begin position="177"/>
        <end position="275"/>
    </location>
</feature>
<dbReference type="SMART" id="SM00342">
    <property type="entry name" value="HTH_ARAC"/>
    <property type="match status" value="1"/>
</dbReference>
<reference evidence="5 6" key="1">
    <citation type="submission" date="2018-05" db="EMBL/GenBank/DDBJ databases">
        <title>Genomic analysis of Gracilibacillus dipsosauri DD1 reveals novel features of a salt-tolerant amylase.</title>
        <authorList>
            <person name="Deutch C.E."/>
            <person name="Yang S."/>
        </authorList>
    </citation>
    <scope>NUCLEOTIDE SEQUENCE [LARGE SCALE GENOMIC DNA]</scope>
    <source>
        <strain evidence="5 6">DD1</strain>
    </source>
</reference>
<protein>
    <recommendedName>
        <fullName evidence="4">HTH araC/xylS-type domain-containing protein</fullName>
    </recommendedName>
</protein>
<dbReference type="OrthoDB" id="506156at2"/>
<dbReference type="PANTHER" id="PTHR43280:SF28">
    <property type="entry name" value="HTH-TYPE TRANSCRIPTIONAL ACTIVATOR RHAS"/>
    <property type="match status" value="1"/>
</dbReference>
<dbReference type="AlphaFoldDB" id="A0A317L2C1"/>
<accession>A0A317L2C1</accession>
<evidence type="ECO:0000256" key="2">
    <source>
        <dbReference type="ARBA" id="ARBA00023125"/>
    </source>
</evidence>
<dbReference type="InterPro" id="IPR003313">
    <property type="entry name" value="AraC-bd"/>
</dbReference>
<dbReference type="Gene3D" id="1.10.10.60">
    <property type="entry name" value="Homeodomain-like"/>
    <property type="match status" value="2"/>
</dbReference>
<keyword evidence="3" id="KW-0804">Transcription</keyword>
<dbReference type="PANTHER" id="PTHR43280">
    <property type="entry name" value="ARAC-FAMILY TRANSCRIPTIONAL REGULATOR"/>
    <property type="match status" value="1"/>
</dbReference>
<dbReference type="PRINTS" id="PR00032">
    <property type="entry name" value="HTHARAC"/>
</dbReference>
<dbReference type="InterPro" id="IPR020449">
    <property type="entry name" value="Tscrpt_reg_AraC-type_HTH"/>
</dbReference>
<name>A0A317L2C1_9BACI</name>
<dbReference type="InterPro" id="IPR037923">
    <property type="entry name" value="HTH-like"/>
</dbReference>
<dbReference type="InterPro" id="IPR014710">
    <property type="entry name" value="RmlC-like_jellyroll"/>
</dbReference>
<dbReference type="RefSeq" id="WP_109984735.1">
    <property type="nucleotide sequence ID" value="NZ_JAJUIE010000015.1"/>
</dbReference>
<dbReference type="InterPro" id="IPR018060">
    <property type="entry name" value="HTH_AraC"/>
</dbReference>
<evidence type="ECO:0000313" key="5">
    <source>
        <dbReference type="EMBL" id="PWU67939.1"/>
    </source>
</evidence>
<dbReference type="SUPFAM" id="SSF51215">
    <property type="entry name" value="Regulatory protein AraC"/>
    <property type="match status" value="1"/>
</dbReference>
<proteinExistence type="predicted"/>
<sequence>MVDKVNVSLRNQSFYLDYSRGYENSQDMQHYHLHQDYEILYLLEGEKILFMNGGKFTVKKDHIMFIDKNVMHKTIVNDHKYQRIVMNFRDGFLLKEDQALIMSLFKQGPLMLSIRNQQHLPFILEKMLKEYFLNKQDSYRYLQLLLSQFLTECKRLLNEQTPSLEQEHVHPSSEIIDDLIAYINEHFHQEITLSVLAESFYLHEQSISKLFKKSIGCSFIEYLNAVRITEAKRLLTETTMKINQIMKRAGYTNHVHFWRIFKKLTGLSPNEYREQEISKINRTI</sequence>
<keyword evidence="2" id="KW-0238">DNA-binding</keyword>
<dbReference type="SUPFAM" id="SSF46689">
    <property type="entry name" value="Homeodomain-like"/>
    <property type="match status" value="2"/>
</dbReference>
<evidence type="ECO:0000259" key="4">
    <source>
        <dbReference type="PROSITE" id="PS01124"/>
    </source>
</evidence>
<dbReference type="GO" id="GO:0003700">
    <property type="term" value="F:DNA-binding transcription factor activity"/>
    <property type="evidence" value="ECO:0007669"/>
    <property type="project" value="InterPro"/>
</dbReference>
<evidence type="ECO:0000313" key="6">
    <source>
        <dbReference type="Proteomes" id="UP000245624"/>
    </source>
</evidence>
<dbReference type="InterPro" id="IPR009057">
    <property type="entry name" value="Homeodomain-like_sf"/>
</dbReference>
<dbReference type="Proteomes" id="UP000245624">
    <property type="component" value="Unassembled WGS sequence"/>
</dbReference>
<dbReference type="GO" id="GO:0043565">
    <property type="term" value="F:sequence-specific DNA binding"/>
    <property type="evidence" value="ECO:0007669"/>
    <property type="project" value="InterPro"/>
</dbReference>
<dbReference type="PROSITE" id="PS01124">
    <property type="entry name" value="HTH_ARAC_FAMILY_2"/>
    <property type="match status" value="1"/>
</dbReference>
<dbReference type="Gene3D" id="2.60.120.10">
    <property type="entry name" value="Jelly Rolls"/>
    <property type="match status" value="1"/>
</dbReference>
<evidence type="ECO:0000256" key="3">
    <source>
        <dbReference type="ARBA" id="ARBA00023163"/>
    </source>
</evidence>
<keyword evidence="6" id="KW-1185">Reference proteome</keyword>
<dbReference type="Pfam" id="PF12833">
    <property type="entry name" value="HTH_18"/>
    <property type="match status" value="1"/>
</dbReference>
<comment type="caution">
    <text evidence="5">The sequence shown here is derived from an EMBL/GenBank/DDBJ whole genome shotgun (WGS) entry which is preliminary data.</text>
</comment>
<dbReference type="Pfam" id="PF02311">
    <property type="entry name" value="AraC_binding"/>
    <property type="match status" value="1"/>
</dbReference>
<organism evidence="5 6">
    <name type="scientific">Gracilibacillus dipsosauri</name>
    <dbReference type="NCBI Taxonomy" id="178340"/>
    <lineage>
        <taxon>Bacteria</taxon>
        <taxon>Bacillati</taxon>
        <taxon>Bacillota</taxon>
        <taxon>Bacilli</taxon>
        <taxon>Bacillales</taxon>
        <taxon>Bacillaceae</taxon>
        <taxon>Gracilibacillus</taxon>
    </lineage>
</organism>
<evidence type="ECO:0000256" key="1">
    <source>
        <dbReference type="ARBA" id="ARBA00023015"/>
    </source>
</evidence>
<gene>
    <name evidence="5" type="ORF">DLJ74_12590</name>
</gene>
<dbReference type="EMBL" id="QGTD01000011">
    <property type="protein sequence ID" value="PWU67939.1"/>
    <property type="molecule type" value="Genomic_DNA"/>
</dbReference>